<keyword evidence="1" id="KW-0812">Transmembrane</keyword>
<accession>A0A8S5NQS9</accession>
<name>A0A8S5NQS9_9VIRU</name>
<protein>
    <submittedName>
        <fullName evidence="2">Uncharacterized protein</fullName>
    </submittedName>
</protein>
<dbReference type="EMBL" id="BK015223">
    <property type="protein sequence ID" value="DAD96740.1"/>
    <property type="molecule type" value="Genomic_DNA"/>
</dbReference>
<organism evidence="2">
    <name type="scientific">Microviridae sp. ctCoW18</name>
    <dbReference type="NCBI Taxonomy" id="2826730"/>
    <lineage>
        <taxon>Viruses</taxon>
        <taxon>Monodnaviria</taxon>
        <taxon>Sangervirae</taxon>
        <taxon>Phixviricota</taxon>
        <taxon>Malgrandaviricetes</taxon>
        <taxon>Petitvirales</taxon>
        <taxon>Microviridae</taxon>
    </lineage>
</organism>
<sequence length="61" mass="6839">MSSLDGLPLTLFGFLGILIFYLCMSTGALVFQSHGRGLRLKNFKRCAEVVLICYRLLLCLL</sequence>
<keyword evidence="1" id="KW-0472">Membrane</keyword>
<feature type="transmembrane region" description="Helical" evidence="1">
    <location>
        <begin position="12"/>
        <end position="31"/>
    </location>
</feature>
<proteinExistence type="predicted"/>
<keyword evidence="1" id="KW-1133">Transmembrane helix</keyword>
<reference evidence="2" key="1">
    <citation type="journal article" date="2021" name="Proc. Natl. Acad. Sci. U.S.A.">
        <title>A Catalog of Tens of Thousands of Viruses from Human Metagenomes Reveals Hidden Associations with Chronic Diseases.</title>
        <authorList>
            <person name="Tisza M.J."/>
            <person name="Buck C.B."/>
        </authorList>
    </citation>
    <scope>NUCLEOTIDE SEQUENCE</scope>
    <source>
        <strain evidence="2">CtCoW18</strain>
    </source>
</reference>
<evidence type="ECO:0000313" key="2">
    <source>
        <dbReference type="EMBL" id="DAD96740.1"/>
    </source>
</evidence>
<evidence type="ECO:0000256" key="1">
    <source>
        <dbReference type="SAM" id="Phobius"/>
    </source>
</evidence>